<evidence type="ECO:0000256" key="5">
    <source>
        <dbReference type="SAM" id="MobiDB-lite"/>
    </source>
</evidence>
<dbReference type="OrthoDB" id="690068at2759"/>
<dbReference type="PROSITE" id="PS50888">
    <property type="entry name" value="BHLH"/>
    <property type="match status" value="1"/>
</dbReference>
<dbReference type="SMART" id="SM00353">
    <property type="entry name" value="HLH"/>
    <property type="match status" value="1"/>
</dbReference>
<dbReference type="Gene3D" id="4.10.280.10">
    <property type="entry name" value="Helix-loop-helix DNA-binding domain"/>
    <property type="match status" value="1"/>
</dbReference>
<dbReference type="Proteomes" id="UP000094565">
    <property type="component" value="Chromosome 1"/>
</dbReference>
<dbReference type="PANTHER" id="PTHR46117">
    <property type="entry name" value="FI24210P1"/>
    <property type="match status" value="1"/>
</dbReference>
<name>A0A1B2J6R6_PICPA</name>
<evidence type="ECO:0000256" key="3">
    <source>
        <dbReference type="ARBA" id="ARBA00023163"/>
    </source>
</evidence>
<dbReference type="PANTHER" id="PTHR46117:SF3">
    <property type="entry name" value="FI24210P1"/>
    <property type="match status" value="1"/>
</dbReference>
<dbReference type="GO" id="GO:0000978">
    <property type="term" value="F:RNA polymerase II cis-regulatory region sequence-specific DNA binding"/>
    <property type="evidence" value="ECO:0007669"/>
    <property type="project" value="TreeGrafter"/>
</dbReference>
<reference evidence="7 8" key="1">
    <citation type="submission" date="2016-02" db="EMBL/GenBank/DDBJ databases">
        <title>Comparative genomic and transcriptomic foundation for Pichia pastoris.</title>
        <authorList>
            <person name="Love K.R."/>
            <person name="Shah K.A."/>
            <person name="Whittaker C.A."/>
            <person name="Wu J."/>
            <person name="Bartlett M.C."/>
            <person name="Ma D."/>
            <person name="Leeson R.L."/>
            <person name="Priest M."/>
            <person name="Young S.K."/>
            <person name="Love J.C."/>
        </authorList>
    </citation>
    <scope>NUCLEOTIDE SEQUENCE [LARGE SCALE GENOMIC DNA]</scope>
    <source>
        <strain evidence="7 8">ATCC 28485</strain>
    </source>
</reference>
<dbReference type="CDD" id="cd11387">
    <property type="entry name" value="bHLHzip_USF_MITF"/>
    <property type="match status" value="1"/>
</dbReference>
<evidence type="ECO:0000256" key="4">
    <source>
        <dbReference type="ARBA" id="ARBA00023242"/>
    </source>
</evidence>
<dbReference type="GO" id="GO:0005634">
    <property type="term" value="C:nucleus"/>
    <property type="evidence" value="ECO:0007669"/>
    <property type="project" value="UniProtKB-SubCell"/>
</dbReference>
<protein>
    <submittedName>
        <fullName evidence="7">BA75_01163T0</fullName>
    </submittedName>
</protein>
<comment type="subcellular location">
    <subcellularLocation>
        <location evidence="1">Nucleus</location>
    </subcellularLocation>
</comment>
<evidence type="ECO:0000256" key="2">
    <source>
        <dbReference type="ARBA" id="ARBA00023015"/>
    </source>
</evidence>
<accession>A0A1B2J6R6</accession>
<keyword evidence="3" id="KW-0804">Transcription</keyword>
<dbReference type="Pfam" id="PF00010">
    <property type="entry name" value="HLH"/>
    <property type="match status" value="1"/>
</dbReference>
<dbReference type="InterPro" id="IPR051732">
    <property type="entry name" value="USF"/>
</dbReference>
<keyword evidence="2" id="KW-0805">Transcription regulation</keyword>
<feature type="compositionally biased region" description="Low complexity" evidence="5">
    <location>
        <begin position="101"/>
        <end position="117"/>
    </location>
</feature>
<feature type="compositionally biased region" description="Basic and acidic residues" evidence="5">
    <location>
        <begin position="218"/>
        <end position="228"/>
    </location>
</feature>
<keyword evidence="8" id="KW-1185">Reference proteome</keyword>
<dbReference type="EMBL" id="CP014584">
    <property type="protein sequence ID" value="ANZ73676.1"/>
    <property type="molecule type" value="Genomic_DNA"/>
</dbReference>
<dbReference type="AlphaFoldDB" id="A0A1B2J6R6"/>
<feature type="region of interest" description="Disordered" evidence="5">
    <location>
        <begin position="218"/>
        <end position="246"/>
    </location>
</feature>
<sequence length="246" mass="27590">MDSNQWPKAERPFQENEILDFSSLDNILDTDTEFGRNTSKHVQHTDPQMQQDQLLTYNIDQASQNTPSPNFYSSSIDVKQSLSKALPASHNIKSESPQQAEYNSNEDSNNQSESNINTAKSRRSSVVTTPGGTIVERKRRDNINERIQDLLTVIPESFFLDPKDKAKATGTKDGKPNKGQILTKAVEYIHCLQQDIDDRNRQEVALSLKLKNLEIAHNVPEERREDLKNTSAEKGLGSIGVGPLAD</sequence>
<dbReference type="GO" id="GO:0000981">
    <property type="term" value="F:DNA-binding transcription factor activity, RNA polymerase II-specific"/>
    <property type="evidence" value="ECO:0007669"/>
    <property type="project" value="TreeGrafter"/>
</dbReference>
<evidence type="ECO:0000313" key="8">
    <source>
        <dbReference type="Proteomes" id="UP000094565"/>
    </source>
</evidence>
<keyword evidence="4" id="KW-0539">Nucleus</keyword>
<dbReference type="InterPro" id="IPR011598">
    <property type="entry name" value="bHLH_dom"/>
</dbReference>
<evidence type="ECO:0000259" key="6">
    <source>
        <dbReference type="PROSITE" id="PS50888"/>
    </source>
</evidence>
<evidence type="ECO:0000256" key="1">
    <source>
        <dbReference type="ARBA" id="ARBA00004123"/>
    </source>
</evidence>
<feature type="region of interest" description="Disordered" evidence="5">
    <location>
        <begin position="92"/>
        <end position="133"/>
    </location>
</feature>
<gene>
    <name evidence="7" type="primary">RTG1</name>
    <name evidence="7" type="ORF">ATY40_BA7501163</name>
</gene>
<dbReference type="InterPro" id="IPR036638">
    <property type="entry name" value="HLH_DNA-bd_sf"/>
</dbReference>
<dbReference type="GO" id="GO:0046983">
    <property type="term" value="F:protein dimerization activity"/>
    <property type="evidence" value="ECO:0007669"/>
    <property type="project" value="InterPro"/>
</dbReference>
<feature type="domain" description="BHLH" evidence="6">
    <location>
        <begin position="127"/>
        <end position="192"/>
    </location>
</feature>
<evidence type="ECO:0000313" key="7">
    <source>
        <dbReference type="EMBL" id="ANZ73676.1"/>
    </source>
</evidence>
<dbReference type="SUPFAM" id="SSF47459">
    <property type="entry name" value="HLH, helix-loop-helix DNA-binding domain"/>
    <property type="match status" value="1"/>
</dbReference>
<proteinExistence type="predicted"/>
<organism evidence="7 8">
    <name type="scientific">Komagataella pastoris</name>
    <name type="common">Yeast</name>
    <name type="synonym">Pichia pastoris</name>
    <dbReference type="NCBI Taxonomy" id="4922"/>
    <lineage>
        <taxon>Eukaryota</taxon>
        <taxon>Fungi</taxon>
        <taxon>Dikarya</taxon>
        <taxon>Ascomycota</taxon>
        <taxon>Saccharomycotina</taxon>
        <taxon>Pichiomycetes</taxon>
        <taxon>Pichiales</taxon>
        <taxon>Pichiaceae</taxon>
        <taxon>Komagataella</taxon>
    </lineage>
</organism>